<name>A0AA40DBW4_9PEZI</name>
<feature type="transmembrane region" description="Helical" evidence="1">
    <location>
        <begin position="180"/>
        <end position="202"/>
    </location>
</feature>
<keyword evidence="1" id="KW-0472">Membrane</keyword>
<keyword evidence="1" id="KW-0812">Transmembrane</keyword>
<dbReference type="Proteomes" id="UP001174997">
    <property type="component" value="Unassembled WGS sequence"/>
</dbReference>
<dbReference type="AlphaFoldDB" id="A0AA40DBW4"/>
<dbReference type="Gene3D" id="1.20.140.150">
    <property type="match status" value="1"/>
</dbReference>
<evidence type="ECO:0000313" key="3">
    <source>
        <dbReference type="Proteomes" id="UP001174997"/>
    </source>
</evidence>
<keyword evidence="3" id="KW-1185">Reference proteome</keyword>
<accession>A0AA40DBW4</accession>
<dbReference type="EMBL" id="JAULSY010000027">
    <property type="protein sequence ID" value="KAK0670803.1"/>
    <property type="molecule type" value="Genomic_DNA"/>
</dbReference>
<evidence type="ECO:0000313" key="2">
    <source>
        <dbReference type="EMBL" id="KAK0670803.1"/>
    </source>
</evidence>
<organism evidence="2 3">
    <name type="scientific">Cercophora samala</name>
    <dbReference type="NCBI Taxonomy" id="330535"/>
    <lineage>
        <taxon>Eukaryota</taxon>
        <taxon>Fungi</taxon>
        <taxon>Dikarya</taxon>
        <taxon>Ascomycota</taxon>
        <taxon>Pezizomycotina</taxon>
        <taxon>Sordariomycetes</taxon>
        <taxon>Sordariomycetidae</taxon>
        <taxon>Sordariales</taxon>
        <taxon>Lasiosphaeriaceae</taxon>
        <taxon>Cercophora</taxon>
    </lineage>
</organism>
<protein>
    <submittedName>
        <fullName evidence="2">Uncharacterized protein</fullName>
    </submittedName>
</protein>
<comment type="caution">
    <text evidence="2">The sequence shown here is derived from an EMBL/GenBank/DDBJ whole genome shotgun (WGS) entry which is preliminary data.</text>
</comment>
<keyword evidence="1" id="KW-1133">Transmembrane helix</keyword>
<feature type="transmembrane region" description="Helical" evidence="1">
    <location>
        <begin position="7"/>
        <end position="33"/>
    </location>
</feature>
<reference evidence="2" key="1">
    <citation type="submission" date="2023-06" db="EMBL/GenBank/DDBJ databases">
        <title>Genome-scale phylogeny and comparative genomics of the fungal order Sordariales.</title>
        <authorList>
            <consortium name="Lawrence Berkeley National Laboratory"/>
            <person name="Hensen N."/>
            <person name="Bonometti L."/>
            <person name="Westerberg I."/>
            <person name="Brannstrom I.O."/>
            <person name="Guillou S."/>
            <person name="Cros-Aarteil S."/>
            <person name="Calhoun S."/>
            <person name="Haridas S."/>
            <person name="Kuo A."/>
            <person name="Mondo S."/>
            <person name="Pangilinan J."/>
            <person name="Riley R."/>
            <person name="Labutti K."/>
            <person name="Andreopoulos B."/>
            <person name="Lipzen A."/>
            <person name="Chen C."/>
            <person name="Yanf M."/>
            <person name="Daum C."/>
            <person name="Ng V."/>
            <person name="Clum A."/>
            <person name="Steindorff A."/>
            <person name="Ohm R."/>
            <person name="Martin F."/>
            <person name="Silar P."/>
            <person name="Natvig D."/>
            <person name="Lalanne C."/>
            <person name="Gautier V."/>
            <person name="Ament-Velasquez S.L."/>
            <person name="Kruys A."/>
            <person name="Hutchinson M.I."/>
            <person name="Powell A.J."/>
            <person name="Barry K."/>
            <person name="Miller A.N."/>
            <person name="Grigoriev I.V."/>
            <person name="Debuchy R."/>
            <person name="Gladieux P."/>
            <person name="Thoren M.H."/>
            <person name="Johannesson H."/>
        </authorList>
    </citation>
    <scope>NUCLEOTIDE SEQUENCE</scope>
    <source>
        <strain evidence="2">CBS 307.81</strain>
    </source>
</reference>
<evidence type="ECO:0000256" key="1">
    <source>
        <dbReference type="SAM" id="Phobius"/>
    </source>
</evidence>
<feature type="transmembrane region" description="Helical" evidence="1">
    <location>
        <begin position="140"/>
        <end position="160"/>
    </location>
</feature>
<proteinExistence type="predicted"/>
<feature type="transmembrane region" description="Helical" evidence="1">
    <location>
        <begin position="97"/>
        <end position="119"/>
    </location>
</feature>
<gene>
    <name evidence="2" type="ORF">QBC41DRAFT_345176</name>
</gene>
<sequence length="211" mass="22614">MSQTLVYMGVVIGLMITTLSALTSLTSPTWIVYHLSTPTLTVYDHIGLFSRCSPSGCIPFPSIKFCSSLIPRDSPQPALAPHHHPSPFCTKWRSAGFLVNISVVANLVAFVTAAFILLSNASNSGNNSSNHAHKRHGSRILAVLMILAGAMELGAVGIISEVIDYERMFLVPGYELGRSWWVGLGGGVLSLLMGLGVGMVRLMETSVVSQQ</sequence>